<protein>
    <submittedName>
        <fullName evidence="1">Uncharacterized protein</fullName>
    </submittedName>
</protein>
<gene>
    <name evidence="1" type="ORF">FWK35_00028754</name>
</gene>
<evidence type="ECO:0000313" key="1">
    <source>
        <dbReference type="EMBL" id="KAF0710954.1"/>
    </source>
</evidence>
<evidence type="ECO:0000313" key="2">
    <source>
        <dbReference type="Proteomes" id="UP000478052"/>
    </source>
</evidence>
<dbReference type="EMBL" id="VUJU01011468">
    <property type="protein sequence ID" value="KAF0710954.1"/>
    <property type="molecule type" value="Genomic_DNA"/>
</dbReference>
<sequence length="109" mass="12792">MNAGTINIVIKQQEDTKITYTTYIHSKHCKRKHKTLRRNLRNRELAELAEKLIDIFISDHKYLSQITSQLNNYTITTENRIELLKNNLLKQVDCHAFCCELSTIVMSII</sequence>
<name>A0A6G0VUX3_APHCR</name>
<proteinExistence type="predicted"/>
<keyword evidence="2" id="KW-1185">Reference proteome</keyword>
<reference evidence="1 2" key="1">
    <citation type="submission" date="2019-08" db="EMBL/GenBank/DDBJ databases">
        <title>Whole genome of Aphis craccivora.</title>
        <authorList>
            <person name="Voronova N.V."/>
            <person name="Shulinski R.S."/>
            <person name="Bandarenka Y.V."/>
            <person name="Zhorov D.G."/>
            <person name="Warner D."/>
        </authorList>
    </citation>
    <scope>NUCLEOTIDE SEQUENCE [LARGE SCALE GENOMIC DNA]</scope>
    <source>
        <strain evidence="1">180601</strain>
        <tissue evidence="1">Whole Body</tissue>
    </source>
</reference>
<accession>A0A6G0VUX3</accession>
<dbReference type="Proteomes" id="UP000478052">
    <property type="component" value="Unassembled WGS sequence"/>
</dbReference>
<dbReference type="AlphaFoldDB" id="A0A6G0VUX3"/>
<comment type="caution">
    <text evidence="1">The sequence shown here is derived from an EMBL/GenBank/DDBJ whole genome shotgun (WGS) entry which is preliminary data.</text>
</comment>
<organism evidence="1 2">
    <name type="scientific">Aphis craccivora</name>
    <name type="common">Cowpea aphid</name>
    <dbReference type="NCBI Taxonomy" id="307492"/>
    <lineage>
        <taxon>Eukaryota</taxon>
        <taxon>Metazoa</taxon>
        <taxon>Ecdysozoa</taxon>
        <taxon>Arthropoda</taxon>
        <taxon>Hexapoda</taxon>
        <taxon>Insecta</taxon>
        <taxon>Pterygota</taxon>
        <taxon>Neoptera</taxon>
        <taxon>Paraneoptera</taxon>
        <taxon>Hemiptera</taxon>
        <taxon>Sternorrhyncha</taxon>
        <taxon>Aphidomorpha</taxon>
        <taxon>Aphidoidea</taxon>
        <taxon>Aphididae</taxon>
        <taxon>Aphidini</taxon>
        <taxon>Aphis</taxon>
        <taxon>Aphis</taxon>
    </lineage>
</organism>